<sequence length="131" mass="15271">MELHDQDFQPKQNQVQQNDQEKQQTNVPFDYLKINIPTYDEKKDQDEDDDSLNDGFKTPTKMEHKIQVILPPPPPRKAKQVLRSSTKRKGCFHRPQVILDLSQEIESLFSMNPLDLDLGTSGKNHKKVKLF</sequence>
<dbReference type="PANTHER" id="PTHR33142">
    <property type="entry name" value="CYCLIN-DEPENDENT PROTEIN KINASE INHIBITOR SMR13"/>
    <property type="match status" value="1"/>
</dbReference>
<evidence type="ECO:0000313" key="5">
    <source>
        <dbReference type="Proteomes" id="UP000236291"/>
    </source>
</evidence>
<accession>A0A2K3KYZ5</accession>
<gene>
    <name evidence="4" type="ORF">L195_g027388</name>
</gene>
<dbReference type="GO" id="GO:0004860">
    <property type="term" value="F:protein kinase inhibitor activity"/>
    <property type="evidence" value="ECO:0007669"/>
    <property type="project" value="UniProtKB-KW"/>
</dbReference>
<organism evidence="4 5">
    <name type="scientific">Trifolium pratense</name>
    <name type="common">Red clover</name>
    <dbReference type="NCBI Taxonomy" id="57577"/>
    <lineage>
        <taxon>Eukaryota</taxon>
        <taxon>Viridiplantae</taxon>
        <taxon>Streptophyta</taxon>
        <taxon>Embryophyta</taxon>
        <taxon>Tracheophyta</taxon>
        <taxon>Spermatophyta</taxon>
        <taxon>Magnoliopsida</taxon>
        <taxon>eudicotyledons</taxon>
        <taxon>Gunneridae</taxon>
        <taxon>Pentapetalae</taxon>
        <taxon>rosids</taxon>
        <taxon>fabids</taxon>
        <taxon>Fabales</taxon>
        <taxon>Fabaceae</taxon>
        <taxon>Papilionoideae</taxon>
        <taxon>50 kb inversion clade</taxon>
        <taxon>NPAAA clade</taxon>
        <taxon>Hologalegina</taxon>
        <taxon>IRL clade</taxon>
        <taxon>Trifolieae</taxon>
        <taxon>Trifolium</taxon>
    </lineage>
</organism>
<dbReference type="AlphaFoldDB" id="A0A2K3KYZ5"/>
<dbReference type="STRING" id="57577.A0A2K3KYZ5"/>
<comment type="caution">
    <text evidence="4">The sequence shown here is derived from an EMBL/GenBank/DDBJ whole genome shotgun (WGS) entry which is preliminary data.</text>
</comment>
<evidence type="ECO:0000256" key="3">
    <source>
        <dbReference type="SAM" id="MobiDB-lite"/>
    </source>
</evidence>
<dbReference type="GO" id="GO:0032875">
    <property type="term" value="P:regulation of DNA endoreduplication"/>
    <property type="evidence" value="ECO:0007669"/>
    <property type="project" value="InterPro"/>
</dbReference>
<evidence type="ECO:0000256" key="1">
    <source>
        <dbReference type="ARBA" id="ARBA00023013"/>
    </source>
</evidence>
<name>A0A2K3KYZ5_TRIPR</name>
<evidence type="ECO:0000313" key="4">
    <source>
        <dbReference type="EMBL" id="PNX71508.1"/>
    </source>
</evidence>
<proteinExistence type="predicted"/>
<feature type="compositionally biased region" description="Low complexity" evidence="3">
    <location>
        <begin position="9"/>
        <end position="26"/>
    </location>
</feature>
<keyword evidence="2" id="KW-0131">Cell cycle</keyword>
<dbReference type="InterPro" id="IPR040389">
    <property type="entry name" value="SMR"/>
</dbReference>
<reference evidence="4 5" key="1">
    <citation type="journal article" date="2014" name="Am. J. Bot.">
        <title>Genome assembly and annotation for red clover (Trifolium pratense; Fabaceae).</title>
        <authorList>
            <person name="Istvanek J."/>
            <person name="Jaros M."/>
            <person name="Krenek A."/>
            <person name="Repkova J."/>
        </authorList>
    </citation>
    <scope>NUCLEOTIDE SEQUENCE [LARGE SCALE GENOMIC DNA]</scope>
    <source>
        <strain evidence="5">cv. Tatra</strain>
        <tissue evidence="4">Young leaves</tissue>
    </source>
</reference>
<dbReference type="Proteomes" id="UP000236291">
    <property type="component" value="Unassembled WGS sequence"/>
</dbReference>
<dbReference type="PANTHER" id="PTHR33142:SF65">
    <property type="entry name" value="CYCLIN-DEPENDENT PROTEIN KINASE INHIBITOR SMR2-LIKE"/>
    <property type="match status" value="1"/>
</dbReference>
<dbReference type="EMBL" id="ASHM01023415">
    <property type="protein sequence ID" value="PNX71508.1"/>
    <property type="molecule type" value="Genomic_DNA"/>
</dbReference>
<reference evidence="4 5" key="2">
    <citation type="journal article" date="2017" name="Front. Plant Sci.">
        <title>Gene Classification and Mining of Molecular Markers Useful in Red Clover (Trifolium pratense) Breeding.</title>
        <authorList>
            <person name="Istvanek J."/>
            <person name="Dluhosova J."/>
            <person name="Dluhos P."/>
            <person name="Patkova L."/>
            <person name="Nedelnik J."/>
            <person name="Repkova J."/>
        </authorList>
    </citation>
    <scope>NUCLEOTIDE SEQUENCE [LARGE SCALE GENOMIC DNA]</scope>
    <source>
        <strain evidence="5">cv. Tatra</strain>
        <tissue evidence="4">Young leaves</tissue>
    </source>
</reference>
<dbReference type="GO" id="GO:0005634">
    <property type="term" value="C:nucleus"/>
    <property type="evidence" value="ECO:0007669"/>
    <property type="project" value="TreeGrafter"/>
</dbReference>
<protein>
    <submittedName>
        <fullName evidence="4">Uncharacterized protein</fullName>
    </submittedName>
</protein>
<evidence type="ECO:0000256" key="2">
    <source>
        <dbReference type="ARBA" id="ARBA00023306"/>
    </source>
</evidence>
<feature type="region of interest" description="Disordered" evidence="3">
    <location>
        <begin position="1"/>
        <end position="60"/>
    </location>
</feature>
<keyword evidence="1" id="KW-0649">Protein kinase inhibitor</keyword>